<evidence type="ECO:0000313" key="2">
    <source>
        <dbReference type="Proteomes" id="UP000054805"/>
    </source>
</evidence>
<dbReference type="Proteomes" id="UP000054805">
    <property type="component" value="Unassembled WGS sequence"/>
</dbReference>
<keyword evidence="2" id="KW-1185">Reference proteome</keyword>
<dbReference type="AlphaFoldDB" id="A0A0V1IMX4"/>
<name>A0A0V1IMX4_TRIPS</name>
<gene>
    <name evidence="1" type="ORF">T4B_7177</name>
</gene>
<reference evidence="1 2" key="1">
    <citation type="submission" date="2015-01" db="EMBL/GenBank/DDBJ databases">
        <title>Evolution of Trichinella species and genotypes.</title>
        <authorList>
            <person name="Korhonen P.K."/>
            <person name="Edoardo P."/>
            <person name="Giuseppe L.R."/>
            <person name="Gasser R.B."/>
        </authorList>
    </citation>
    <scope>NUCLEOTIDE SEQUENCE [LARGE SCALE GENOMIC DNA]</scope>
    <source>
        <strain evidence="1">ISS588</strain>
    </source>
</reference>
<evidence type="ECO:0000313" key="1">
    <source>
        <dbReference type="EMBL" id="KRZ24122.1"/>
    </source>
</evidence>
<proteinExistence type="predicted"/>
<accession>A0A0V1IMX4</accession>
<organism evidence="1 2">
    <name type="scientific">Trichinella pseudospiralis</name>
    <name type="common">Parasitic roundworm</name>
    <dbReference type="NCBI Taxonomy" id="6337"/>
    <lineage>
        <taxon>Eukaryota</taxon>
        <taxon>Metazoa</taxon>
        <taxon>Ecdysozoa</taxon>
        <taxon>Nematoda</taxon>
        <taxon>Enoplea</taxon>
        <taxon>Dorylaimia</taxon>
        <taxon>Trichinellida</taxon>
        <taxon>Trichinellidae</taxon>
        <taxon>Trichinella</taxon>
    </lineage>
</organism>
<comment type="caution">
    <text evidence="1">The sequence shown here is derived from an EMBL/GenBank/DDBJ whole genome shotgun (WGS) entry which is preliminary data.</text>
</comment>
<sequence>MVNYANGIVMKALCAIQIRRRFHLYEALLIMNRRLLYTLLHWVLCSFLVLHFNKQQKLCELLCICTTYFIITNMLAVSIEKNSISINAGNIYNR</sequence>
<protein>
    <submittedName>
        <fullName evidence="1">Uncharacterized protein</fullName>
    </submittedName>
</protein>
<dbReference type="EMBL" id="JYDS01000128">
    <property type="protein sequence ID" value="KRZ24122.1"/>
    <property type="molecule type" value="Genomic_DNA"/>
</dbReference>